<dbReference type="Proteomes" id="UP000219467">
    <property type="component" value="Unassembled WGS sequence"/>
</dbReference>
<evidence type="ECO:0000313" key="2">
    <source>
        <dbReference type="EMBL" id="SNX70997.1"/>
    </source>
</evidence>
<sequence>MIRKLRKIRRHWAARLRPASLPPLFWHIGTPNFGDDINPAFFEALSGVRTRFATNRDAVHFLGMGSILDRATPQSIVLGAGLLEPRPPAPAPMRCVALRGALTAAALGIDPAQVPLGDPMVLIDRLVRPDRGSDTGFIPHVRQIRSARGGLPAGMRLIDVGRDPWAVIREIGHCRRIISQSLHGLIVADALGIPNLWLAPAANMTGGAFKFQDYFSTLDAPKTPHPLTADLLHSPPAAEFSVGHYRGDKPEYHRLLAAALQEGTP</sequence>
<keyword evidence="2" id="KW-0808">Transferase</keyword>
<reference evidence="3" key="1">
    <citation type="submission" date="2017-08" db="EMBL/GenBank/DDBJ databases">
        <authorList>
            <person name="Varghese N."/>
            <person name="Submissions S."/>
        </authorList>
    </citation>
    <scope>NUCLEOTIDE SEQUENCE [LARGE SCALE GENOMIC DNA]</scope>
    <source>
        <strain evidence="3">JA234</strain>
    </source>
</reference>
<feature type="domain" description="Polysaccharide pyruvyl transferase" evidence="1">
    <location>
        <begin position="154"/>
        <end position="199"/>
    </location>
</feature>
<gene>
    <name evidence="2" type="ORF">SAMN05878503_107112</name>
</gene>
<organism evidence="2 3">
    <name type="scientific">Cereibacter ovatus</name>
    <dbReference type="NCBI Taxonomy" id="439529"/>
    <lineage>
        <taxon>Bacteria</taxon>
        <taxon>Pseudomonadati</taxon>
        <taxon>Pseudomonadota</taxon>
        <taxon>Alphaproteobacteria</taxon>
        <taxon>Rhodobacterales</taxon>
        <taxon>Paracoccaceae</taxon>
        <taxon>Cereibacter</taxon>
    </lineage>
</organism>
<keyword evidence="3" id="KW-1185">Reference proteome</keyword>
<dbReference type="InterPro" id="IPR007345">
    <property type="entry name" value="Polysacch_pyruvyl_Trfase"/>
</dbReference>
<dbReference type="OrthoDB" id="9803627at2"/>
<name>A0A285CTW1_9RHOB</name>
<evidence type="ECO:0000259" key="1">
    <source>
        <dbReference type="Pfam" id="PF04230"/>
    </source>
</evidence>
<accession>A0A285CTW1</accession>
<evidence type="ECO:0000313" key="3">
    <source>
        <dbReference type="Proteomes" id="UP000219467"/>
    </source>
</evidence>
<dbReference type="RefSeq" id="WP_097030534.1">
    <property type="nucleotide sequence ID" value="NZ_OAOQ01000007.1"/>
</dbReference>
<dbReference type="EMBL" id="OAOQ01000007">
    <property type="protein sequence ID" value="SNX70997.1"/>
    <property type="molecule type" value="Genomic_DNA"/>
</dbReference>
<dbReference type="Pfam" id="PF04230">
    <property type="entry name" value="PS_pyruv_trans"/>
    <property type="match status" value="1"/>
</dbReference>
<dbReference type="GO" id="GO:0016740">
    <property type="term" value="F:transferase activity"/>
    <property type="evidence" value="ECO:0007669"/>
    <property type="project" value="UniProtKB-KW"/>
</dbReference>
<protein>
    <submittedName>
        <fullName evidence="2">Polysaccharide pyruvyl transferase</fullName>
    </submittedName>
</protein>
<dbReference type="AlphaFoldDB" id="A0A285CTW1"/>
<proteinExistence type="predicted"/>